<dbReference type="AlphaFoldDB" id="A0A914HH16"/>
<keyword evidence="1" id="KW-0812">Transmembrane</keyword>
<reference evidence="3" key="1">
    <citation type="submission" date="2022-11" db="UniProtKB">
        <authorList>
            <consortium name="WormBaseParasite"/>
        </authorList>
    </citation>
    <scope>IDENTIFICATION</scope>
</reference>
<dbReference type="Proteomes" id="UP000887572">
    <property type="component" value="Unplaced"/>
</dbReference>
<sequence>MGVFPPPPAPPKANKTHSLAGGSLVVPAGAGGACSYHITHSLLCERTRTALEVNDSSFSIFVLFRFSSGPVHLPACSSCWFIYRFIPLKLFHFILFILLFRFIFTSLIPLHHSSIPPSFCLPYSSIISDFLNTYQTVYVLCDVILSAEGIHWWVGRSFGPPIELLSKGPTAAAAHCFEH</sequence>
<feature type="transmembrane region" description="Helical" evidence="1">
    <location>
        <begin position="58"/>
        <end position="83"/>
    </location>
</feature>
<proteinExistence type="predicted"/>
<organism evidence="2 3">
    <name type="scientific">Globodera rostochiensis</name>
    <name type="common">Golden nematode worm</name>
    <name type="synonym">Heterodera rostochiensis</name>
    <dbReference type="NCBI Taxonomy" id="31243"/>
    <lineage>
        <taxon>Eukaryota</taxon>
        <taxon>Metazoa</taxon>
        <taxon>Ecdysozoa</taxon>
        <taxon>Nematoda</taxon>
        <taxon>Chromadorea</taxon>
        <taxon>Rhabditida</taxon>
        <taxon>Tylenchina</taxon>
        <taxon>Tylenchomorpha</taxon>
        <taxon>Tylenchoidea</taxon>
        <taxon>Heteroderidae</taxon>
        <taxon>Heteroderinae</taxon>
        <taxon>Globodera</taxon>
    </lineage>
</organism>
<accession>A0A914HH16</accession>
<keyword evidence="1" id="KW-1133">Transmembrane helix</keyword>
<protein>
    <submittedName>
        <fullName evidence="3">Uncharacterized protein</fullName>
    </submittedName>
</protein>
<evidence type="ECO:0000313" key="3">
    <source>
        <dbReference type="WBParaSite" id="Gr19_v10_g171.t1"/>
    </source>
</evidence>
<evidence type="ECO:0000313" key="2">
    <source>
        <dbReference type="Proteomes" id="UP000887572"/>
    </source>
</evidence>
<keyword evidence="1" id="KW-0472">Membrane</keyword>
<feature type="transmembrane region" description="Helical" evidence="1">
    <location>
        <begin position="90"/>
        <end position="110"/>
    </location>
</feature>
<name>A0A914HH16_GLORO</name>
<evidence type="ECO:0000256" key="1">
    <source>
        <dbReference type="SAM" id="Phobius"/>
    </source>
</evidence>
<dbReference type="WBParaSite" id="Gr19_v10_g171.t1">
    <property type="protein sequence ID" value="Gr19_v10_g171.t1"/>
    <property type="gene ID" value="Gr19_v10_g171"/>
</dbReference>
<keyword evidence="2" id="KW-1185">Reference proteome</keyword>